<gene>
    <name evidence="2" type="ORF">BE17_36245</name>
</gene>
<accession>A0A150S1L5</accession>
<protein>
    <submittedName>
        <fullName evidence="2">Uncharacterized protein</fullName>
    </submittedName>
</protein>
<dbReference type="AlphaFoldDB" id="A0A150S1L5"/>
<evidence type="ECO:0000313" key="3">
    <source>
        <dbReference type="Proteomes" id="UP000075635"/>
    </source>
</evidence>
<organism evidence="2 3">
    <name type="scientific">Sorangium cellulosum</name>
    <name type="common">Polyangium cellulosum</name>
    <dbReference type="NCBI Taxonomy" id="56"/>
    <lineage>
        <taxon>Bacteria</taxon>
        <taxon>Pseudomonadati</taxon>
        <taxon>Myxococcota</taxon>
        <taxon>Polyangia</taxon>
        <taxon>Polyangiales</taxon>
        <taxon>Polyangiaceae</taxon>
        <taxon>Sorangium</taxon>
    </lineage>
</organism>
<evidence type="ECO:0000313" key="2">
    <source>
        <dbReference type="EMBL" id="KYF86329.1"/>
    </source>
</evidence>
<proteinExistence type="predicted"/>
<dbReference type="Proteomes" id="UP000075635">
    <property type="component" value="Unassembled WGS sequence"/>
</dbReference>
<reference evidence="2 3" key="1">
    <citation type="submission" date="2014-02" db="EMBL/GenBank/DDBJ databases">
        <title>The small core and large imbalanced accessory genome model reveals a collaborative survival strategy of Sorangium cellulosum strains in nature.</title>
        <authorList>
            <person name="Han K."/>
            <person name="Peng R."/>
            <person name="Blom J."/>
            <person name="Li Y.-Z."/>
        </authorList>
    </citation>
    <scope>NUCLEOTIDE SEQUENCE [LARGE SCALE GENOMIC DNA]</scope>
    <source>
        <strain evidence="2 3">So0011-07</strain>
    </source>
</reference>
<dbReference type="EMBL" id="JEMB01001561">
    <property type="protein sequence ID" value="KYF86329.1"/>
    <property type="molecule type" value="Genomic_DNA"/>
</dbReference>
<feature type="compositionally biased region" description="Basic and acidic residues" evidence="1">
    <location>
        <begin position="199"/>
        <end position="210"/>
    </location>
</feature>
<feature type="non-terminal residue" evidence="2">
    <location>
        <position position="210"/>
    </location>
</feature>
<sequence length="210" mass="22693">MLPSGPAGRLLRAGAAAAVALAPAGCVFYTRLTPYVPTPTAADISGGLSDGELRVHAITSSRAVTSVIQEAFRGPRFAYSEEVIADNSAQRDPRRDLCALLERSKAELLLVALDELTFARGAPERKCLRHETAPSQKEFPENPLVDPSVCVEYEDLDRYEARRARYGELTSVVQLVTPALCEGPPALRGAPPSLSGTPERVREQIEELLP</sequence>
<evidence type="ECO:0000256" key="1">
    <source>
        <dbReference type="SAM" id="MobiDB-lite"/>
    </source>
</evidence>
<feature type="region of interest" description="Disordered" evidence="1">
    <location>
        <begin position="184"/>
        <end position="210"/>
    </location>
</feature>
<comment type="caution">
    <text evidence="2">The sequence shown here is derived from an EMBL/GenBank/DDBJ whole genome shotgun (WGS) entry which is preliminary data.</text>
</comment>
<name>A0A150S1L5_SORCE</name>